<comment type="caution">
    <text evidence="1">The sequence shown here is derived from an EMBL/GenBank/DDBJ whole genome shotgun (WGS) entry which is preliminary data.</text>
</comment>
<dbReference type="Proteomes" id="UP001148662">
    <property type="component" value="Unassembled WGS sequence"/>
</dbReference>
<accession>A0ACC1TDS2</accession>
<name>A0ACC1TDS2_9APHY</name>
<proteinExistence type="predicted"/>
<evidence type="ECO:0000313" key="2">
    <source>
        <dbReference type="Proteomes" id="UP001148662"/>
    </source>
</evidence>
<protein>
    <submittedName>
        <fullName evidence="1">Uncharacterized protein</fullName>
    </submittedName>
</protein>
<gene>
    <name evidence="1" type="ORF">NM688_g712</name>
</gene>
<sequence length="1033" mass="109215">MIRSIRSTTLRMLIVDAVPVKYAFTEFPLSSTGIHNNHLAVDTVLSPHDSRYCSMPLKPTSWLLHGQRCVFLSRTAADCSSFGGLYSEQVISEVAAALVELIVPSILLAASLSGVTAVPLKNAGVEAKRDDLGDILSGVLSVAVDVLGPSVVAEVAGPIESLVYSTDAISDLLPAATSIFSLPPQETSGAPSPTDSAITDSTVATATTTDTASSTPVITGVVTLPGGGLWTPAAWSSAVQPTAIAAFTGGTIEIDSTGSAAETVLLGSATSTLVASSATTIATPAAGTVGVVASLPDVALSSSSPAPTPSPPSKRDGNILTELFGGEIATLANEVMSILPSPAAAKVSGIAQELFGTTSASSAASASTQSGSASTSAISGSSTSSPTASASQTNAAGHVGLTKTSFVGTVVVVCSMIFGALTSACLPRELDYAQPSTFASHPTFTMGSTRIERSTTLEELIPLSELLTSPPSNNLSSGALEKPELSSYLAHLTDLALPMLEAEPTTLSSSSAQLTNALTTLCYTSYPTFLSLHNTTSTLSSSLASLSSSLDSLLSALPSLETSARTFAQETRDIQKDRRKASLVLEQHDKLYDVLSLPMLLDACVRNHSYNEALLLANHASALFQRFPSNPLIQSVKAECDARVQAMLSQLLGMLSEQAKLPALFRAVTFLRKMEVLEEQELALAFLTGRGTYLEGALKAVDIEKKSVEGDVEKDKETYARFLKRYLDVWREGVYDVVTQYTTIFLDRAASTSDAPPATLHILLRMFTTHHLQALLQLLRETLLLIPDPSLLTSLLTQLTYCANSFARIGMDFKPLLAPIFLDAVRNAVSKEFEDAMNTWCEKIPETTAWKGKAKATSPKNPSDIFISPSALSSPPQLTQSQLEAITSGPVNVPPQILVSYPPLALYLNALLTALNGLRMLAPVELFPDLNQALETTLAEGGATFLHYAKDRPWLKDTKASTQPTERDRDAEVLRAVASAYFDIVVPFVLRALSEGVYGIVSNPIGEPLRRVKREWEDLFPCTSSADASTTAS</sequence>
<keyword evidence="2" id="KW-1185">Reference proteome</keyword>
<organism evidence="1 2">
    <name type="scientific">Phlebia brevispora</name>
    <dbReference type="NCBI Taxonomy" id="194682"/>
    <lineage>
        <taxon>Eukaryota</taxon>
        <taxon>Fungi</taxon>
        <taxon>Dikarya</taxon>
        <taxon>Basidiomycota</taxon>
        <taxon>Agaricomycotina</taxon>
        <taxon>Agaricomycetes</taxon>
        <taxon>Polyporales</taxon>
        <taxon>Meruliaceae</taxon>
        <taxon>Phlebia</taxon>
    </lineage>
</organism>
<dbReference type="EMBL" id="JANHOG010000065">
    <property type="protein sequence ID" value="KAJ3558798.1"/>
    <property type="molecule type" value="Genomic_DNA"/>
</dbReference>
<reference evidence="1" key="1">
    <citation type="submission" date="2022-07" db="EMBL/GenBank/DDBJ databases">
        <title>Genome Sequence of Phlebia brevispora.</title>
        <authorList>
            <person name="Buettner E."/>
        </authorList>
    </citation>
    <scope>NUCLEOTIDE SEQUENCE</scope>
    <source>
        <strain evidence="1">MPL23</strain>
    </source>
</reference>
<evidence type="ECO:0000313" key="1">
    <source>
        <dbReference type="EMBL" id="KAJ3558798.1"/>
    </source>
</evidence>